<dbReference type="HAMAP" id="MF_00235">
    <property type="entry name" value="Adenylate_kinase_Adk"/>
    <property type="match status" value="1"/>
</dbReference>
<evidence type="ECO:0000256" key="2">
    <source>
        <dbReference type="ARBA" id="ARBA00022741"/>
    </source>
</evidence>
<sequence length="233" mass="25419">MSSSAGRALRLVIMGAPGSGKGTISTRLTRALPHLVPISTGTLLRTHIRNATPLGQQAAQLVQSGHLVPDSLINSLVACELADRPSTHLLLDGYPRTVAQAAQLDDWTLVQAVINLDVPRHVILDRVLNRWVHPGSGRTYHSTYSPPKVAGKDDVTGEPLVRRDDDRKEVVEERLNEYDRLTRPLVEYYATKRTPAGKSVLVNVKGNTSDEIFPVVKRVVEDLMAQASGGAKQ</sequence>
<reference evidence="6 7" key="1">
    <citation type="submission" date="2016-07" db="EMBL/GenBank/DDBJ databases">
        <title>Pervasive Adenine N6-methylation of Active Genes in Fungi.</title>
        <authorList>
            <consortium name="DOE Joint Genome Institute"/>
            <person name="Mondo S.J."/>
            <person name="Dannebaum R.O."/>
            <person name="Kuo R.C."/>
            <person name="Labutti K."/>
            <person name="Haridas S."/>
            <person name="Kuo A."/>
            <person name="Salamov A."/>
            <person name="Ahrendt S.R."/>
            <person name="Lipzen A."/>
            <person name="Sullivan W."/>
            <person name="Andreopoulos W.B."/>
            <person name="Clum A."/>
            <person name="Lindquist E."/>
            <person name="Daum C."/>
            <person name="Ramamoorthy G.K."/>
            <person name="Gryganskyi A."/>
            <person name="Culley D."/>
            <person name="Magnuson J.K."/>
            <person name="James T.Y."/>
            <person name="O'Malley M.A."/>
            <person name="Stajich J.E."/>
            <person name="Spatafora J.W."/>
            <person name="Visel A."/>
            <person name="Grigoriev I.V."/>
        </authorList>
    </citation>
    <scope>NUCLEOTIDE SEQUENCE [LARGE SCALE GENOMIC DNA]</scope>
    <source>
        <strain evidence="6 7">PL171</strain>
    </source>
</reference>
<dbReference type="SUPFAM" id="SSF52540">
    <property type="entry name" value="P-loop containing nucleoside triphosphate hydrolases"/>
    <property type="match status" value="1"/>
</dbReference>
<dbReference type="Gene3D" id="3.40.50.300">
    <property type="entry name" value="P-loop containing nucleotide triphosphate hydrolases"/>
    <property type="match status" value="1"/>
</dbReference>
<name>A0A1Y2HTV9_9FUNG</name>
<dbReference type="STRING" id="765915.A0A1Y2HTV9"/>
<dbReference type="InterPro" id="IPR007862">
    <property type="entry name" value="Adenylate_kinase_lid-dom"/>
</dbReference>
<organism evidence="6 7">
    <name type="scientific">Catenaria anguillulae PL171</name>
    <dbReference type="NCBI Taxonomy" id="765915"/>
    <lineage>
        <taxon>Eukaryota</taxon>
        <taxon>Fungi</taxon>
        <taxon>Fungi incertae sedis</taxon>
        <taxon>Blastocladiomycota</taxon>
        <taxon>Blastocladiomycetes</taxon>
        <taxon>Blastocladiales</taxon>
        <taxon>Catenariaceae</taxon>
        <taxon>Catenaria</taxon>
    </lineage>
</organism>
<dbReference type="AlphaFoldDB" id="A0A1Y2HTV9"/>
<keyword evidence="2" id="KW-0547">Nucleotide-binding</keyword>
<dbReference type="Pfam" id="PF00406">
    <property type="entry name" value="ADK"/>
    <property type="match status" value="1"/>
</dbReference>
<dbReference type="PROSITE" id="PS00113">
    <property type="entry name" value="ADENYLATE_KINASE"/>
    <property type="match status" value="1"/>
</dbReference>
<dbReference type="InterPro" id="IPR000850">
    <property type="entry name" value="Adenylat/UMP-CMP_kin"/>
</dbReference>
<evidence type="ECO:0000313" key="7">
    <source>
        <dbReference type="Proteomes" id="UP000193411"/>
    </source>
</evidence>
<proteinExistence type="inferred from homology"/>
<dbReference type="OrthoDB" id="439792at2759"/>
<feature type="domain" description="Adenylate kinase active site lid" evidence="5">
    <location>
        <begin position="130"/>
        <end position="165"/>
    </location>
</feature>
<protein>
    <submittedName>
        <fullName evidence="6">Adenylate kinase-domain-containing protein</fullName>
    </submittedName>
</protein>
<evidence type="ECO:0000256" key="3">
    <source>
        <dbReference type="ARBA" id="ARBA00022777"/>
    </source>
</evidence>
<dbReference type="PANTHER" id="PTHR23359">
    <property type="entry name" value="NUCLEOTIDE KINASE"/>
    <property type="match status" value="1"/>
</dbReference>
<comment type="caution">
    <text evidence="6">The sequence shown here is derived from an EMBL/GenBank/DDBJ whole genome shotgun (WGS) entry which is preliminary data.</text>
</comment>
<evidence type="ECO:0000256" key="1">
    <source>
        <dbReference type="ARBA" id="ARBA00022679"/>
    </source>
</evidence>
<keyword evidence="3 4" id="KW-0418">Kinase</keyword>
<dbReference type="InterPro" id="IPR033690">
    <property type="entry name" value="Adenylat_kinase_CS"/>
</dbReference>
<dbReference type="GO" id="GO:0004017">
    <property type="term" value="F:AMP kinase activity"/>
    <property type="evidence" value="ECO:0007669"/>
    <property type="project" value="InterPro"/>
</dbReference>
<dbReference type="InterPro" id="IPR006259">
    <property type="entry name" value="Adenyl_kin_sub"/>
</dbReference>
<dbReference type="FunFam" id="3.40.50.300:FF:000106">
    <property type="entry name" value="Adenylate kinase mitochondrial"/>
    <property type="match status" value="1"/>
</dbReference>
<keyword evidence="7" id="KW-1185">Reference proteome</keyword>
<dbReference type="Pfam" id="PF05191">
    <property type="entry name" value="ADK_lid"/>
    <property type="match status" value="1"/>
</dbReference>
<dbReference type="PRINTS" id="PR00094">
    <property type="entry name" value="ADENYLTKNASE"/>
</dbReference>
<dbReference type="GO" id="GO:0005524">
    <property type="term" value="F:ATP binding"/>
    <property type="evidence" value="ECO:0007669"/>
    <property type="project" value="InterPro"/>
</dbReference>
<keyword evidence="1 4" id="KW-0808">Transferase</keyword>
<comment type="similarity">
    <text evidence="4">Belongs to the adenylate kinase family.</text>
</comment>
<dbReference type="EMBL" id="MCFL01000013">
    <property type="protein sequence ID" value="ORZ37404.1"/>
    <property type="molecule type" value="Genomic_DNA"/>
</dbReference>
<dbReference type="InterPro" id="IPR027417">
    <property type="entry name" value="P-loop_NTPase"/>
</dbReference>
<evidence type="ECO:0000256" key="4">
    <source>
        <dbReference type="RuleBase" id="RU003330"/>
    </source>
</evidence>
<evidence type="ECO:0000313" key="6">
    <source>
        <dbReference type="EMBL" id="ORZ37404.1"/>
    </source>
</evidence>
<dbReference type="CDD" id="cd01428">
    <property type="entry name" value="ADK"/>
    <property type="match status" value="1"/>
</dbReference>
<dbReference type="NCBIfam" id="TIGR01351">
    <property type="entry name" value="adk"/>
    <property type="match status" value="1"/>
</dbReference>
<dbReference type="Proteomes" id="UP000193411">
    <property type="component" value="Unassembled WGS sequence"/>
</dbReference>
<evidence type="ECO:0000259" key="5">
    <source>
        <dbReference type="Pfam" id="PF05191"/>
    </source>
</evidence>
<gene>
    <name evidence="6" type="ORF">BCR44DRAFT_1388630</name>
</gene>
<accession>A0A1Y2HTV9</accession>